<accession>A0A8C6ZKI6</accession>
<evidence type="ECO:0000256" key="4">
    <source>
        <dbReference type="ARBA" id="ARBA00023017"/>
    </source>
</evidence>
<feature type="region of interest" description="Disordered" evidence="5">
    <location>
        <begin position="1"/>
        <end position="24"/>
    </location>
</feature>
<dbReference type="GO" id="GO:0005737">
    <property type="term" value="C:cytoplasm"/>
    <property type="evidence" value="ECO:0007669"/>
    <property type="project" value="UniProtKB-SubCell"/>
</dbReference>
<feature type="compositionally biased region" description="Basic and acidic residues" evidence="5">
    <location>
        <begin position="1"/>
        <end position="10"/>
    </location>
</feature>
<proteinExistence type="inferred from homology"/>
<evidence type="ECO:0000313" key="7">
    <source>
        <dbReference type="Proteomes" id="UP000694420"/>
    </source>
</evidence>
<dbReference type="GO" id="GO:0005869">
    <property type="term" value="C:dynactin complex"/>
    <property type="evidence" value="ECO:0007669"/>
    <property type="project" value="InterPro"/>
</dbReference>
<protein>
    <submittedName>
        <fullName evidence="6">Uncharacterized protein</fullName>
    </submittedName>
</protein>
<reference evidence="6" key="2">
    <citation type="submission" date="2025-09" db="UniProtKB">
        <authorList>
            <consortium name="Ensembl"/>
        </authorList>
    </citation>
    <scope>IDENTIFICATION</scope>
</reference>
<evidence type="ECO:0000256" key="1">
    <source>
        <dbReference type="ARBA" id="ARBA00004496"/>
    </source>
</evidence>
<name>A0A8C6ZKI6_NOTPE</name>
<organism evidence="6 7">
    <name type="scientific">Nothoprocta perdicaria</name>
    <name type="common">Chilean tinamou</name>
    <name type="synonym">Crypturus perdicarius</name>
    <dbReference type="NCBI Taxonomy" id="30464"/>
    <lineage>
        <taxon>Eukaryota</taxon>
        <taxon>Metazoa</taxon>
        <taxon>Chordata</taxon>
        <taxon>Craniata</taxon>
        <taxon>Vertebrata</taxon>
        <taxon>Euteleostomi</taxon>
        <taxon>Archelosauria</taxon>
        <taxon>Archosauria</taxon>
        <taxon>Dinosauria</taxon>
        <taxon>Saurischia</taxon>
        <taxon>Theropoda</taxon>
        <taxon>Coelurosauria</taxon>
        <taxon>Aves</taxon>
        <taxon>Palaeognathae</taxon>
        <taxon>Tinamiformes</taxon>
        <taxon>Tinamidae</taxon>
        <taxon>Nothoprocta</taxon>
    </lineage>
</organism>
<keyword evidence="7" id="KW-1185">Reference proteome</keyword>
<dbReference type="Pfam" id="PF04912">
    <property type="entry name" value="Dynamitin"/>
    <property type="match status" value="1"/>
</dbReference>
<comment type="similarity">
    <text evidence="2">Belongs to the dynactin subunit 2 family.</text>
</comment>
<keyword evidence="3" id="KW-0963">Cytoplasm</keyword>
<dbReference type="GO" id="GO:0030286">
    <property type="term" value="C:dynein complex"/>
    <property type="evidence" value="ECO:0007669"/>
    <property type="project" value="UniProtKB-KW"/>
</dbReference>
<dbReference type="InterPro" id="IPR028133">
    <property type="entry name" value="Dynamitin"/>
</dbReference>
<evidence type="ECO:0000313" key="6">
    <source>
        <dbReference type="Ensembl" id="ENSNPEP00000017150.1"/>
    </source>
</evidence>
<keyword evidence="4" id="KW-0243">Dynein</keyword>
<evidence type="ECO:0000256" key="5">
    <source>
        <dbReference type="SAM" id="MobiDB-lite"/>
    </source>
</evidence>
<sequence length="265" mass="28158">WDGMGRDGTRRSRGPRAQEELSSASVEHLIVNPNAAYDKFKDKRVGTKGLDFSDRIGKSKRTGYESGEYEMLGEGAGARETPQQRYQRLLHEVQELAGDVERMQVSAAPRVPVSPCPHVPVALSPCHHLPSDSTACPYPRPHPGAVPRSRCCRLSGDAATCPCPHPGATSPPGDTAACPCPRVTAHQVTPPPVPIPVPVPPPHWVTLPPVRVPSPRRVTPLPVPCPCLCAATCRVTPPPVPIPIPVSLRTGDAAACPCPGVTSRG</sequence>
<dbReference type="PANTHER" id="PTHR15346">
    <property type="entry name" value="DYNACTIN SUBUNIT"/>
    <property type="match status" value="1"/>
</dbReference>
<evidence type="ECO:0000256" key="2">
    <source>
        <dbReference type="ARBA" id="ARBA00006176"/>
    </source>
</evidence>
<reference evidence="6" key="1">
    <citation type="submission" date="2025-08" db="UniProtKB">
        <authorList>
            <consortium name="Ensembl"/>
        </authorList>
    </citation>
    <scope>IDENTIFICATION</scope>
</reference>
<dbReference type="GO" id="GO:0007017">
    <property type="term" value="P:microtubule-based process"/>
    <property type="evidence" value="ECO:0007669"/>
    <property type="project" value="InterPro"/>
</dbReference>
<dbReference type="Ensembl" id="ENSNPET00000017573.1">
    <property type="protein sequence ID" value="ENSNPEP00000017150.1"/>
    <property type="gene ID" value="ENSNPEG00000012772.1"/>
</dbReference>
<dbReference type="Proteomes" id="UP000694420">
    <property type="component" value="Unplaced"/>
</dbReference>
<comment type="subcellular location">
    <subcellularLocation>
        <location evidence="1">Cytoplasm</location>
    </subcellularLocation>
</comment>
<evidence type="ECO:0000256" key="3">
    <source>
        <dbReference type="ARBA" id="ARBA00022490"/>
    </source>
</evidence>
<dbReference type="AlphaFoldDB" id="A0A8C6ZKI6"/>